<evidence type="ECO:0000259" key="1">
    <source>
        <dbReference type="Pfam" id="PF02541"/>
    </source>
</evidence>
<name>A0A3L8PW38_9GAMM</name>
<dbReference type="CDD" id="cd24053">
    <property type="entry name" value="ASKHA_NBD_EcPPX-GppA-like"/>
    <property type="match status" value="1"/>
</dbReference>
<reference evidence="2 3" key="1">
    <citation type="submission" date="2018-09" db="EMBL/GenBank/DDBJ databases">
        <title>Phylogeny of the Shewanellaceae, and recommendation for two new genera, Pseudoshewanella and Parashewanella.</title>
        <authorList>
            <person name="Wang G."/>
        </authorList>
    </citation>
    <scope>NUCLEOTIDE SEQUENCE [LARGE SCALE GENOMIC DNA]</scope>
    <source>
        <strain evidence="2 3">C51</strain>
    </source>
</reference>
<evidence type="ECO:0000313" key="2">
    <source>
        <dbReference type="EMBL" id="RLV59009.1"/>
    </source>
</evidence>
<sequence>MSRQICAITLGSNSFNMLVAEVKSDHPVVVAKYKQKVRLADGINGDGHLEQDAFERGIACLKYFAEQIKQHPLCDQDIKIIATATLRQVTNQQAFIDQAFKVLPTQIQVISGDEEAEYIYQGMWHTTQGDDRRLVIDIGGASTEFVVGDTHNILFKVSKPIGCVSLHHPYFSHFPYRNSDFEAVVKQVNVQLADCLVRLKNYGCHKAVGASGTVQTLMELLKHRAQHQKITAEFLEQIKAEILNESCHKLSNIAGLSQERAPTLAAGVAILLALFKLLDLNAVHLSGGALREGVLYSMI</sequence>
<proteinExistence type="predicted"/>
<dbReference type="InterPro" id="IPR043129">
    <property type="entry name" value="ATPase_NBD"/>
</dbReference>
<dbReference type="Pfam" id="PF02541">
    <property type="entry name" value="Ppx-GppA"/>
    <property type="match status" value="1"/>
</dbReference>
<gene>
    <name evidence="2" type="ORF">D5018_14365</name>
</gene>
<dbReference type="InterPro" id="IPR050273">
    <property type="entry name" value="GppA/Ppx_hydrolase"/>
</dbReference>
<dbReference type="Proteomes" id="UP000281474">
    <property type="component" value="Unassembled WGS sequence"/>
</dbReference>
<dbReference type="RefSeq" id="WP_121839693.1">
    <property type="nucleotide sequence ID" value="NZ_ML014796.1"/>
</dbReference>
<dbReference type="GO" id="GO:0015949">
    <property type="term" value="P:nucleobase-containing small molecule interconversion"/>
    <property type="evidence" value="ECO:0007669"/>
    <property type="project" value="TreeGrafter"/>
</dbReference>
<comment type="caution">
    <text evidence="2">The sequence shown here is derived from an EMBL/GenBank/DDBJ whole genome shotgun (WGS) entry which is preliminary data.</text>
</comment>
<dbReference type="SUPFAM" id="SSF53067">
    <property type="entry name" value="Actin-like ATPase domain"/>
    <property type="match status" value="2"/>
</dbReference>
<dbReference type="PANTHER" id="PTHR30005">
    <property type="entry name" value="EXOPOLYPHOSPHATASE"/>
    <property type="match status" value="1"/>
</dbReference>
<dbReference type="GO" id="GO:0008894">
    <property type="term" value="F:guanosine-5'-triphosphate,3'-diphosphate diphosphatase activity"/>
    <property type="evidence" value="ECO:0007669"/>
    <property type="project" value="TreeGrafter"/>
</dbReference>
<feature type="domain" description="Ppx/GppA phosphatase N-terminal" evidence="1">
    <location>
        <begin position="18"/>
        <end position="298"/>
    </location>
</feature>
<dbReference type="OrthoDB" id="9793035at2"/>
<dbReference type="InterPro" id="IPR003695">
    <property type="entry name" value="Ppx_GppA_N"/>
</dbReference>
<accession>A0A3L8PW38</accession>
<keyword evidence="3" id="KW-1185">Reference proteome</keyword>
<dbReference type="AlphaFoldDB" id="A0A3L8PW38"/>
<dbReference type="Gene3D" id="3.30.420.40">
    <property type="match status" value="1"/>
</dbReference>
<dbReference type="Gene3D" id="3.30.420.150">
    <property type="entry name" value="Exopolyphosphatase. Domain 2"/>
    <property type="match status" value="1"/>
</dbReference>
<dbReference type="PANTHER" id="PTHR30005:SF0">
    <property type="entry name" value="RETROGRADE REGULATION PROTEIN 2"/>
    <property type="match status" value="1"/>
</dbReference>
<protein>
    <submittedName>
        <fullName evidence="2">Ppx/GppA family phosphatase</fullName>
    </submittedName>
</protein>
<dbReference type="EMBL" id="QZEI01000047">
    <property type="protein sequence ID" value="RLV59009.1"/>
    <property type="molecule type" value="Genomic_DNA"/>
</dbReference>
<evidence type="ECO:0000313" key="3">
    <source>
        <dbReference type="Proteomes" id="UP000281474"/>
    </source>
</evidence>
<organism evidence="2 3">
    <name type="scientific">Parashewanella curva</name>
    <dbReference type="NCBI Taxonomy" id="2338552"/>
    <lineage>
        <taxon>Bacteria</taxon>
        <taxon>Pseudomonadati</taxon>
        <taxon>Pseudomonadota</taxon>
        <taxon>Gammaproteobacteria</taxon>
        <taxon>Alteromonadales</taxon>
        <taxon>Shewanellaceae</taxon>
        <taxon>Parashewanella</taxon>
    </lineage>
</organism>